<dbReference type="EMBL" id="JACXVP010000006">
    <property type="protein sequence ID" value="KAG5599335.1"/>
    <property type="molecule type" value="Genomic_DNA"/>
</dbReference>
<evidence type="ECO:0000313" key="2">
    <source>
        <dbReference type="Proteomes" id="UP000824120"/>
    </source>
</evidence>
<organism evidence="1 2">
    <name type="scientific">Solanum commersonii</name>
    <name type="common">Commerson's wild potato</name>
    <name type="synonym">Commerson's nightshade</name>
    <dbReference type="NCBI Taxonomy" id="4109"/>
    <lineage>
        <taxon>Eukaryota</taxon>
        <taxon>Viridiplantae</taxon>
        <taxon>Streptophyta</taxon>
        <taxon>Embryophyta</taxon>
        <taxon>Tracheophyta</taxon>
        <taxon>Spermatophyta</taxon>
        <taxon>Magnoliopsida</taxon>
        <taxon>eudicotyledons</taxon>
        <taxon>Gunneridae</taxon>
        <taxon>Pentapetalae</taxon>
        <taxon>asterids</taxon>
        <taxon>lamiids</taxon>
        <taxon>Solanales</taxon>
        <taxon>Solanaceae</taxon>
        <taxon>Solanoideae</taxon>
        <taxon>Solaneae</taxon>
        <taxon>Solanum</taxon>
    </lineage>
</organism>
<protein>
    <recommendedName>
        <fullName evidence="3">NADH dehydrogenase subunit 2</fullName>
    </recommendedName>
</protein>
<comment type="caution">
    <text evidence="1">The sequence shown here is derived from an EMBL/GenBank/DDBJ whole genome shotgun (WGS) entry which is preliminary data.</text>
</comment>
<proteinExistence type="predicted"/>
<dbReference type="AlphaFoldDB" id="A0A9J5YHQ3"/>
<dbReference type="Proteomes" id="UP000824120">
    <property type="component" value="Chromosome 6"/>
</dbReference>
<evidence type="ECO:0000313" key="1">
    <source>
        <dbReference type="EMBL" id="KAG5599335.1"/>
    </source>
</evidence>
<reference evidence="1 2" key="1">
    <citation type="submission" date="2020-09" db="EMBL/GenBank/DDBJ databases">
        <title>De no assembly of potato wild relative species, Solanum commersonii.</title>
        <authorList>
            <person name="Cho K."/>
        </authorList>
    </citation>
    <scope>NUCLEOTIDE SEQUENCE [LARGE SCALE GENOMIC DNA]</scope>
    <source>
        <strain evidence="1">LZ3.2</strain>
        <tissue evidence="1">Leaf</tissue>
    </source>
</reference>
<accession>A0A9J5YHQ3</accession>
<name>A0A9J5YHQ3_SOLCO</name>
<keyword evidence="2" id="KW-1185">Reference proteome</keyword>
<dbReference type="OrthoDB" id="1876953at2759"/>
<gene>
    <name evidence="1" type="ORF">H5410_030705</name>
</gene>
<evidence type="ECO:0008006" key="3">
    <source>
        <dbReference type="Google" id="ProtNLM"/>
    </source>
</evidence>
<sequence>MVLFLNLVAFKIMQDYTQNNLLALSLALCLLSLKCLPPLAIINDWTKVRNNPHMQTNRRSPIRSNNSIELNMIVCVITSTIPGISMNPIIAISQDSLF</sequence>